<protein>
    <submittedName>
        <fullName evidence="2">Uncharacterized protein</fullName>
    </submittedName>
</protein>
<dbReference type="Gene3D" id="3.40.50.300">
    <property type="entry name" value="P-loop containing nucleotide triphosphate hydrolases"/>
    <property type="match status" value="1"/>
</dbReference>
<reference evidence="2" key="1">
    <citation type="submission" date="2022-06" db="EMBL/GenBank/DDBJ databases">
        <title>Genomic Encyclopedia of Archaeal and Bacterial Type Strains, Phase II (KMG-II): from individual species to whole genera.</title>
        <authorList>
            <person name="Goeker M."/>
        </authorList>
    </citation>
    <scope>NUCLEOTIDE SEQUENCE</scope>
    <source>
        <strain evidence="2">DSM 43935</strain>
    </source>
</reference>
<dbReference type="InterPro" id="IPR027417">
    <property type="entry name" value="P-loop_NTPase"/>
</dbReference>
<organism evidence="2 3">
    <name type="scientific">Goodfellowiella coeruleoviolacea</name>
    <dbReference type="NCBI Taxonomy" id="334858"/>
    <lineage>
        <taxon>Bacteria</taxon>
        <taxon>Bacillati</taxon>
        <taxon>Actinomycetota</taxon>
        <taxon>Actinomycetes</taxon>
        <taxon>Pseudonocardiales</taxon>
        <taxon>Pseudonocardiaceae</taxon>
        <taxon>Goodfellowiella</taxon>
    </lineage>
</organism>
<feature type="compositionally biased region" description="Basic and acidic residues" evidence="1">
    <location>
        <begin position="129"/>
        <end position="139"/>
    </location>
</feature>
<sequence length="354" mass="40018">MSTPQRTRPAPPTQLRIGLWGPPGSGKTTFLAALQIATMRRTSEDSGNWIMTGSDEASSMFLQESLHQLTSTREFPRSTTNDRNLVFRFTGRQEVPRPRGLLKKKVTEIERVAFELDVLDVPGVKYDSDFSRPDTRPPLDEDDDFDAGGATVDSVYASPDALAEREERLLDHLQMCDGIVYLFDPERDAREQDAFRYFHPVLGKLASRVLEQDRHNNAQLPHHVAVCVTKFDQPNIYRLARVRGFTVQGAEPPYLPRIPDEAAADFFKMLCATPGSNTDLVERGLRQYFATLNYFVTSSIGFYVADNRFRPHDFLNVERVGPGPSDFKIKGRAYPINVLEPLLWLHQSISAARS</sequence>
<gene>
    <name evidence="2" type="ORF">LX83_004165</name>
</gene>
<dbReference type="Proteomes" id="UP001206128">
    <property type="component" value="Unassembled WGS sequence"/>
</dbReference>
<dbReference type="EMBL" id="JAMTCK010000009">
    <property type="protein sequence ID" value="MCP2167292.1"/>
    <property type="molecule type" value="Genomic_DNA"/>
</dbReference>
<dbReference type="RefSeq" id="WP_253774006.1">
    <property type="nucleotide sequence ID" value="NZ_JAMTCK010000009.1"/>
</dbReference>
<evidence type="ECO:0000313" key="2">
    <source>
        <dbReference type="EMBL" id="MCP2167292.1"/>
    </source>
</evidence>
<accession>A0AAE3GH69</accession>
<keyword evidence="3" id="KW-1185">Reference proteome</keyword>
<dbReference type="AlphaFoldDB" id="A0AAE3GH69"/>
<name>A0AAE3GH69_9PSEU</name>
<evidence type="ECO:0000256" key="1">
    <source>
        <dbReference type="SAM" id="MobiDB-lite"/>
    </source>
</evidence>
<feature type="region of interest" description="Disordered" evidence="1">
    <location>
        <begin position="129"/>
        <end position="148"/>
    </location>
</feature>
<comment type="caution">
    <text evidence="2">The sequence shown here is derived from an EMBL/GenBank/DDBJ whole genome shotgun (WGS) entry which is preliminary data.</text>
</comment>
<evidence type="ECO:0000313" key="3">
    <source>
        <dbReference type="Proteomes" id="UP001206128"/>
    </source>
</evidence>
<proteinExistence type="predicted"/>
<dbReference type="SUPFAM" id="SSF52540">
    <property type="entry name" value="P-loop containing nucleoside triphosphate hydrolases"/>
    <property type="match status" value="1"/>
</dbReference>